<dbReference type="PANTHER" id="PTHR47493:SF3">
    <property type="entry name" value="PENTACOTRIPEPTIDE-REPEAT REGION OF PRORP DOMAIN-CONTAINING PROTEIN"/>
    <property type="match status" value="1"/>
</dbReference>
<dbReference type="PANTHER" id="PTHR47493">
    <property type="entry name" value="OS08G0520200 PROTEIN"/>
    <property type="match status" value="1"/>
</dbReference>
<dbReference type="Gene3D" id="1.25.40.10">
    <property type="entry name" value="Tetratricopeptide repeat domain"/>
    <property type="match status" value="3"/>
</dbReference>
<sequence length="504" mass="58076">MNSIAVSFTFIQTLLNNSIWCKTLILKTPPLKLHTRNFQCFSSLSSPKPYIKPYNQTQEKDSIKQKTQTQKLTDLVNKLNQEESNPLQILRDEGDWSKDEFWTVIRFLKETSQYNQILQVFELWKNIEKTRIDEVNYEKIIVLLGQAGLMEKAVTLLQEMKGHGFGASLRVYSCMIHGLARRGDFENALIFLKEMVEESGVKPGVETYNGLLQAYGNYRMYDEMGKCVKRMESEGCVPEGVTYNLLIVEFAKGGLLKRMERAYRTMQSKRLDLKASTLFAMLEAYTDLGMVEEMEKIYRRALNTRISFGESLIRKIAGVYIKNFMFSRLDDFGIDMASRYGKKDLIWCLRLLSPDCLLSKKGMESIVREMETAKFPWNITTMNIMALAYLKMKDMRQLDVLLSQVQARGVKPDIVTVGVLCDAAVIGFHVSGVVDLWRRMGFLDKKVEMNTDPLVLTAFGKGYFLSSCEVMYTSAEPEEREKRSWTYRDFIDLVSKHKSINSSH</sequence>
<feature type="repeat" description="PPR" evidence="2">
    <location>
        <begin position="133"/>
        <end position="167"/>
    </location>
</feature>
<evidence type="ECO:0000256" key="1">
    <source>
        <dbReference type="ARBA" id="ARBA00022737"/>
    </source>
</evidence>
<dbReference type="InterPro" id="IPR002885">
    <property type="entry name" value="PPR_rpt"/>
</dbReference>
<evidence type="ECO:0000256" key="2">
    <source>
        <dbReference type="PROSITE-ProRule" id="PRU00708"/>
    </source>
</evidence>
<dbReference type="Pfam" id="PF17177">
    <property type="entry name" value="PPR_long"/>
    <property type="match status" value="1"/>
</dbReference>
<dbReference type="OMA" id="RWRSSIN"/>
<name>A0A4Y7JPV5_PAPSO</name>
<organism evidence="4 5">
    <name type="scientific">Papaver somniferum</name>
    <name type="common">Opium poppy</name>
    <dbReference type="NCBI Taxonomy" id="3469"/>
    <lineage>
        <taxon>Eukaryota</taxon>
        <taxon>Viridiplantae</taxon>
        <taxon>Streptophyta</taxon>
        <taxon>Embryophyta</taxon>
        <taxon>Tracheophyta</taxon>
        <taxon>Spermatophyta</taxon>
        <taxon>Magnoliopsida</taxon>
        <taxon>Ranunculales</taxon>
        <taxon>Papaveraceae</taxon>
        <taxon>Papaveroideae</taxon>
        <taxon>Papaver</taxon>
    </lineage>
</organism>
<dbReference type="NCBIfam" id="TIGR00756">
    <property type="entry name" value="PPR"/>
    <property type="match status" value="2"/>
</dbReference>
<evidence type="ECO:0000313" key="4">
    <source>
        <dbReference type="EMBL" id="RZC62080.1"/>
    </source>
</evidence>
<dbReference type="OrthoDB" id="185373at2759"/>
<protein>
    <recommendedName>
        <fullName evidence="3">PROP1-like PPR domain-containing protein</fullName>
    </recommendedName>
</protein>
<dbReference type="InterPro" id="IPR033443">
    <property type="entry name" value="PROP1-like_PPR_dom"/>
</dbReference>
<proteinExistence type="predicted"/>
<dbReference type="EMBL" id="CM010719">
    <property type="protein sequence ID" value="RZC62080.1"/>
    <property type="molecule type" value="Genomic_DNA"/>
</dbReference>
<feature type="domain" description="PROP1-like PPR" evidence="3">
    <location>
        <begin position="116"/>
        <end position="270"/>
    </location>
</feature>
<dbReference type="AlphaFoldDB" id="A0A4Y7JPV5"/>
<keyword evidence="5" id="KW-1185">Reference proteome</keyword>
<keyword evidence="1" id="KW-0677">Repeat</keyword>
<evidence type="ECO:0000259" key="3">
    <source>
        <dbReference type="Pfam" id="PF17177"/>
    </source>
</evidence>
<dbReference type="Proteomes" id="UP000316621">
    <property type="component" value="Chromosome 5"/>
</dbReference>
<reference evidence="4 5" key="1">
    <citation type="journal article" date="2018" name="Science">
        <title>The opium poppy genome and morphinan production.</title>
        <authorList>
            <person name="Guo L."/>
            <person name="Winzer T."/>
            <person name="Yang X."/>
            <person name="Li Y."/>
            <person name="Ning Z."/>
            <person name="He Z."/>
            <person name="Teodor R."/>
            <person name="Lu Y."/>
            <person name="Bowser T.A."/>
            <person name="Graham I.A."/>
            <person name="Ye K."/>
        </authorList>
    </citation>
    <scope>NUCLEOTIDE SEQUENCE [LARGE SCALE GENOMIC DNA]</scope>
    <source>
        <strain evidence="5">cv. HN1</strain>
        <tissue evidence="4">Leaves</tissue>
    </source>
</reference>
<dbReference type="PROSITE" id="PS51375">
    <property type="entry name" value="PPR"/>
    <property type="match status" value="3"/>
</dbReference>
<feature type="repeat" description="PPR" evidence="2">
    <location>
        <begin position="168"/>
        <end position="203"/>
    </location>
</feature>
<feature type="repeat" description="PPR" evidence="2">
    <location>
        <begin position="204"/>
        <end position="238"/>
    </location>
</feature>
<gene>
    <name evidence="4" type="ORF">C5167_023856</name>
</gene>
<dbReference type="InterPro" id="IPR011990">
    <property type="entry name" value="TPR-like_helical_dom_sf"/>
</dbReference>
<evidence type="ECO:0000313" key="5">
    <source>
        <dbReference type="Proteomes" id="UP000316621"/>
    </source>
</evidence>
<dbReference type="Gramene" id="RZC62080">
    <property type="protein sequence ID" value="RZC62080"/>
    <property type="gene ID" value="C5167_023856"/>
</dbReference>
<accession>A0A4Y7JPV5</accession>